<feature type="compositionally biased region" description="Low complexity" evidence="6">
    <location>
        <begin position="111"/>
        <end position="128"/>
    </location>
</feature>
<protein>
    <submittedName>
        <fullName evidence="8">Uncharacterized protein</fullName>
    </submittedName>
</protein>
<feature type="compositionally biased region" description="Polar residues" evidence="6">
    <location>
        <begin position="75"/>
        <end position="87"/>
    </location>
</feature>
<comment type="similarity">
    <text evidence="2">Belongs to the TAPT1 family.</text>
</comment>
<dbReference type="OrthoDB" id="29023at2759"/>
<evidence type="ECO:0000256" key="2">
    <source>
        <dbReference type="ARBA" id="ARBA00008803"/>
    </source>
</evidence>
<comment type="subcellular location">
    <subcellularLocation>
        <location evidence="1">Membrane</location>
        <topology evidence="1">Multi-pass membrane protein</topology>
    </subcellularLocation>
</comment>
<feature type="transmembrane region" description="Helical" evidence="7">
    <location>
        <begin position="255"/>
        <end position="273"/>
    </location>
</feature>
<organism evidence="8 9">
    <name type="scientific">Parasitella parasitica</name>
    <dbReference type="NCBI Taxonomy" id="35722"/>
    <lineage>
        <taxon>Eukaryota</taxon>
        <taxon>Fungi</taxon>
        <taxon>Fungi incertae sedis</taxon>
        <taxon>Mucoromycota</taxon>
        <taxon>Mucoromycotina</taxon>
        <taxon>Mucoromycetes</taxon>
        <taxon>Mucorales</taxon>
        <taxon>Mucorineae</taxon>
        <taxon>Mucoraceae</taxon>
        <taxon>Parasitella</taxon>
    </lineage>
</organism>
<accession>A0A0B7ND75</accession>
<keyword evidence="9" id="KW-1185">Reference proteome</keyword>
<dbReference type="PANTHER" id="PTHR13317">
    <property type="entry name" value="TRANSMEMBRANE ANTERIOR POSTERIOR TRANSFORMATION PROTEIN 1 HOMOLOG"/>
    <property type="match status" value="1"/>
</dbReference>
<dbReference type="PANTHER" id="PTHR13317:SF4">
    <property type="entry name" value="TRANSMEMBRANE ANTERIOR POSTERIOR TRANSFORMATION PROTEIN 1 HOMOLOG"/>
    <property type="match status" value="1"/>
</dbReference>
<feature type="region of interest" description="Disordered" evidence="6">
    <location>
        <begin position="53"/>
        <end position="88"/>
    </location>
</feature>
<evidence type="ECO:0000256" key="5">
    <source>
        <dbReference type="ARBA" id="ARBA00023136"/>
    </source>
</evidence>
<evidence type="ECO:0000256" key="4">
    <source>
        <dbReference type="ARBA" id="ARBA00022989"/>
    </source>
</evidence>
<dbReference type="Proteomes" id="UP000054107">
    <property type="component" value="Unassembled WGS sequence"/>
</dbReference>
<keyword evidence="5 7" id="KW-0472">Membrane</keyword>
<dbReference type="AlphaFoldDB" id="A0A0B7ND75"/>
<evidence type="ECO:0000256" key="6">
    <source>
        <dbReference type="SAM" id="MobiDB-lite"/>
    </source>
</evidence>
<keyword evidence="3 7" id="KW-0812">Transmembrane</keyword>
<evidence type="ECO:0000256" key="1">
    <source>
        <dbReference type="ARBA" id="ARBA00004141"/>
    </source>
</evidence>
<feature type="transmembrane region" description="Helical" evidence="7">
    <location>
        <begin position="217"/>
        <end position="234"/>
    </location>
</feature>
<evidence type="ECO:0000313" key="8">
    <source>
        <dbReference type="EMBL" id="CEP13392.1"/>
    </source>
</evidence>
<evidence type="ECO:0000313" key="9">
    <source>
        <dbReference type="Proteomes" id="UP000054107"/>
    </source>
</evidence>
<dbReference type="InterPro" id="IPR008010">
    <property type="entry name" value="Tatp1"/>
</dbReference>
<dbReference type="STRING" id="35722.A0A0B7ND75"/>
<reference evidence="8 9" key="1">
    <citation type="submission" date="2014-09" db="EMBL/GenBank/DDBJ databases">
        <authorList>
            <person name="Ellenberger Sabrina"/>
        </authorList>
    </citation>
    <scope>NUCLEOTIDE SEQUENCE [LARGE SCALE GENOMIC DNA]</scope>
    <source>
        <strain evidence="8 9">CBS 412.66</strain>
    </source>
</reference>
<sequence>MDTEERKFPVNDGWVETPKLRHRIIELNDRKATSVPSSPSLIQTNHFDILSPSLSSPLSSAHSKKHKHRKKKRTPQNSISSRNSPLSQEVDIQEWDDHIVPATAEDTLPGPAAAPATSTSATSTPAAAQTVYKQDNLQQQQRQQYPDESLRQISFLDYLKDELTVADFDSAQELKRERVTNFLGVPGAIEKLMGFGFFVCLDSFLYTFTILPLRFCLAFYHYMIYIYTNIQVLLKQKDRFVRLKSSQKCDLLKGFLIIITCIMMCSLDPSRIYHSIRGQAVLKLYVVFNVLEICDKLCCSVGVDILDALFSKSTLGNAEQGIGGAAYAKRQLKPMTLFVLAAGYMGKLVCSSECRFILTIKAVVHTTVLFFQMITLNVAINFYSNALLSLLISNQFVEIKQSVFKKFEKENLFQLTCADIVERFQQCAFLFIITLRNVIELSESGPSSILPSTFVPLFKLPATTSLNTLMTPVVMVIASELMVDWLKHAFITKFNQIRPTIYGKYIDVLCKDLVIGSPGRISGRHHAFVDQSPVVSRRIGFPVLPLACLHVRMMQQILPMMFMSHNNQTANTSAAASMITNSLLNYLINNQGMVNQVLPARIQLVVLSMVKGGWLENGLDQLFRFITWTLVVTVLAVILLALKVVVGINLLGFAYKRYTGMEERDKAEAEKDKEIKAMSKDETEYNTYLRDYLSNKDDNILGEKQVKYTLENVDRFSMVKSRIP</sequence>
<dbReference type="GO" id="GO:0005789">
    <property type="term" value="C:endoplasmic reticulum membrane"/>
    <property type="evidence" value="ECO:0007669"/>
    <property type="project" value="TreeGrafter"/>
</dbReference>
<gene>
    <name evidence="8" type="primary">PARPA_07453.1 scaffold 27627</name>
</gene>
<evidence type="ECO:0000256" key="7">
    <source>
        <dbReference type="SAM" id="Phobius"/>
    </source>
</evidence>
<dbReference type="EMBL" id="LN729576">
    <property type="protein sequence ID" value="CEP13392.1"/>
    <property type="molecule type" value="Genomic_DNA"/>
</dbReference>
<evidence type="ECO:0000256" key="3">
    <source>
        <dbReference type="ARBA" id="ARBA00022692"/>
    </source>
</evidence>
<name>A0A0B7ND75_9FUNG</name>
<keyword evidence="4 7" id="KW-1133">Transmembrane helix</keyword>
<dbReference type="Pfam" id="PF05346">
    <property type="entry name" value="DUF747"/>
    <property type="match status" value="1"/>
</dbReference>
<feature type="transmembrane region" description="Helical" evidence="7">
    <location>
        <begin position="625"/>
        <end position="655"/>
    </location>
</feature>
<feature type="compositionally biased region" description="Basic residues" evidence="6">
    <location>
        <begin position="62"/>
        <end position="74"/>
    </location>
</feature>
<feature type="region of interest" description="Disordered" evidence="6">
    <location>
        <begin position="103"/>
        <end position="145"/>
    </location>
</feature>
<proteinExistence type="inferred from homology"/>